<comment type="caution">
    <text evidence="2">The sequence shown here is derived from an EMBL/GenBank/DDBJ whole genome shotgun (WGS) entry which is preliminary data.</text>
</comment>
<accession>A0A433DHA2</accession>
<keyword evidence="1" id="KW-0472">Membrane</keyword>
<evidence type="ECO:0000313" key="3">
    <source>
        <dbReference type="Proteomes" id="UP000268093"/>
    </source>
</evidence>
<keyword evidence="3" id="KW-1185">Reference proteome</keyword>
<feature type="transmembrane region" description="Helical" evidence="1">
    <location>
        <begin position="27"/>
        <end position="48"/>
    </location>
</feature>
<dbReference type="EMBL" id="RBNI01001632">
    <property type="protein sequence ID" value="RUP50189.1"/>
    <property type="molecule type" value="Genomic_DNA"/>
</dbReference>
<gene>
    <name evidence="2" type="ORF">BC936DRAFT_140042</name>
</gene>
<keyword evidence="1" id="KW-1133">Transmembrane helix</keyword>
<reference evidence="2 3" key="1">
    <citation type="journal article" date="2018" name="New Phytol.">
        <title>Phylogenomics of Endogonaceae and evolution of mycorrhizas within Mucoromycota.</title>
        <authorList>
            <person name="Chang Y."/>
            <person name="Desiro A."/>
            <person name="Na H."/>
            <person name="Sandor L."/>
            <person name="Lipzen A."/>
            <person name="Clum A."/>
            <person name="Barry K."/>
            <person name="Grigoriev I.V."/>
            <person name="Martin F.M."/>
            <person name="Stajich J.E."/>
            <person name="Smith M.E."/>
            <person name="Bonito G."/>
            <person name="Spatafora J.W."/>
        </authorList>
    </citation>
    <scope>NUCLEOTIDE SEQUENCE [LARGE SCALE GENOMIC DNA]</scope>
    <source>
        <strain evidence="2 3">GMNB39</strain>
    </source>
</reference>
<evidence type="ECO:0000256" key="1">
    <source>
        <dbReference type="SAM" id="Phobius"/>
    </source>
</evidence>
<organism evidence="2 3">
    <name type="scientific">Jimgerdemannia flammicorona</name>
    <dbReference type="NCBI Taxonomy" id="994334"/>
    <lineage>
        <taxon>Eukaryota</taxon>
        <taxon>Fungi</taxon>
        <taxon>Fungi incertae sedis</taxon>
        <taxon>Mucoromycota</taxon>
        <taxon>Mucoromycotina</taxon>
        <taxon>Endogonomycetes</taxon>
        <taxon>Endogonales</taxon>
        <taxon>Endogonaceae</taxon>
        <taxon>Jimgerdemannia</taxon>
    </lineage>
</organism>
<sequence>MSFQGYHLGVPSNMLPGMDNKWPEPCYSFFCFWFMLTILHLDLVGYLVERNPGLIWNFLGYVGHI</sequence>
<dbReference type="AlphaFoldDB" id="A0A433DHA2"/>
<dbReference type="Proteomes" id="UP000268093">
    <property type="component" value="Unassembled WGS sequence"/>
</dbReference>
<protein>
    <submittedName>
        <fullName evidence="2">Uncharacterized protein</fullName>
    </submittedName>
</protein>
<name>A0A433DHA2_9FUNG</name>
<evidence type="ECO:0000313" key="2">
    <source>
        <dbReference type="EMBL" id="RUP50189.1"/>
    </source>
</evidence>
<proteinExistence type="predicted"/>
<keyword evidence="1" id="KW-0812">Transmembrane</keyword>